<protein>
    <submittedName>
        <fullName evidence="15">LOW QUALITY PROTEIN: rust resistance kinase Lr10-like</fullName>
    </submittedName>
</protein>
<evidence type="ECO:0000256" key="6">
    <source>
        <dbReference type="ARBA" id="ARBA00022741"/>
    </source>
</evidence>
<keyword evidence="7" id="KW-0418">Kinase</keyword>
<dbReference type="PROSITE" id="PS00108">
    <property type="entry name" value="PROTEIN_KINASE_ST"/>
    <property type="match status" value="1"/>
</dbReference>
<feature type="non-terminal residue" evidence="15">
    <location>
        <position position="1"/>
    </location>
</feature>
<reference evidence="15" key="1">
    <citation type="submission" date="2025-08" db="UniProtKB">
        <authorList>
            <consortium name="RefSeq"/>
        </authorList>
    </citation>
    <scope>IDENTIFICATION</scope>
</reference>
<keyword evidence="9 12" id="KW-1133">Transmembrane helix</keyword>
<evidence type="ECO:0000256" key="4">
    <source>
        <dbReference type="ARBA" id="ARBA00022692"/>
    </source>
</evidence>
<dbReference type="GO" id="GO:0016020">
    <property type="term" value="C:membrane"/>
    <property type="evidence" value="ECO:0007669"/>
    <property type="project" value="UniProtKB-SubCell"/>
</dbReference>
<evidence type="ECO:0000256" key="7">
    <source>
        <dbReference type="ARBA" id="ARBA00022777"/>
    </source>
</evidence>
<dbReference type="Proteomes" id="UP000504607">
    <property type="component" value="Unplaced"/>
</dbReference>
<dbReference type="OrthoDB" id="544400at2759"/>
<dbReference type="SMART" id="SM00220">
    <property type="entry name" value="S_TKc"/>
    <property type="match status" value="1"/>
</dbReference>
<evidence type="ECO:0000256" key="2">
    <source>
        <dbReference type="ARBA" id="ARBA00022527"/>
    </source>
</evidence>
<evidence type="ECO:0000256" key="9">
    <source>
        <dbReference type="ARBA" id="ARBA00022989"/>
    </source>
</evidence>
<accession>A0A8N4ESD8</accession>
<evidence type="ECO:0000256" key="11">
    <source>
        <dbReference type="ARBA" id="ARBA00023180"/>
    </source>
</evidence>
<organism evidence="14 15">
    <name type="scientific">Elaeis guineensis var. tenera</name>
    <name type="common">Oil palm</name>
    <dbReference type="NCBI Taxonomy" id="51953"/>
    <lineage>
        <taxon>Eukaryota</taxon>
        <taxon>Viridiplantae</taxon>
        <taxon>Streptophyta</taxon>
        <taxon>Embryophyta</taxon>
        <taxon>Tracheophyta</taxon>
        <taxon>Spermatophyta</taxon>
        <taxon>Magnoliopsida</taxon>
        <taxon>Liliopsida</taxon>
        <taxon>Arecaceae</taxon>
        <taxon>Arecoideae</taxon>
        <taxon>Cocoseae</taxon>
        <taxon>Elaeidinae</taxon>
        <taxon>Elaeis</taxon>
    </lineage>
</organism>
<name>A0A8N4ESD8_ELAGV</name>
<sequence>SDVSHIILITGTSLGALVILVSVAFILVYIFRNYGKEKEVRLKVERFLATYKSTKPTRYSFAHVRKMTRHFKHKLGQGGFGTVYKRQLPNGIPVAVKMLMNMARTYSEVATVGRSINEVATVGRIHHANVVRLLGFCSEGTWSALIYEFMPNKSLEKYIFNKRNKTNHQPLDMKKLQGIAIGIAQGIEYLHQGCNQRILHFDIKPHNILLDHDFNPKIADFGLAKLCSRDQSIITMTAARGTIGYIAPEIYCRNFGTVSYKSDVYSFGMLVLEMVGGRKNVDPEIEKTSEIYFSEWVYGQIVQDHDLGLVMQRNGVEEDIAKKLTIVALWCIQWNPMDRPSMTRVVQMGNLKSLEIPPTPFISSTDQENGM</sequence>
<dbReference type="Gene3D" id="3.30.200.20">
    <property type="entry name" value="Phosphorylase Kinase, domain 1"/>
    <property type="match status" value="1"/>
</dbReference>
<dbReference type="PROSITE" id="PS50011">
    <property type="entry name" value="PROTEIN_KINASE_DOM"/>
    <property type="match status" value="1"/>
</dbReference>
<feature type="transmembrane region" description="Helical" evidence="12">
    <location>
        <begin position="6"/>
        <end position="31"/>
    </location>
</feature>
<evidence type="ECO:0000256" key="1">
    <source>
        <dbReference type="ARBA" id="ARBA00004479"/>
    </source>
</evidence>
<keyword evidence="3" id="KW-0808">Transferase</keyword>
<dbReference type="GO" id="GO:0004674">
    <property type="term" value="F:protein serine/threonine kinase activity"/>
    <property type="evidence" value="ECO:0007669"/>
    <property type="project" value="UniProtKB-KW"/>
</dbReference>
<evidence type="ECO:0000256" key="12">
    <source>
        <dbReference type="SAM" id="Phobius"/>
    </source>
</evidence>
<dbReference type="GO" id="GO:0005524">
    <property type="term" value="F:ATP binding"/>
    <property type="evidence" value="ECO:0007669"/>
    <property type="project" value="UniProtKB-KW"/>
</dbReference>
<keyword evidence="6" id="KW-0547">Nucleotide-binding</keyword>
<dbReference type="InterPro" id="IPR008271">
    <property type="entry name" value="Ser/Thr_kinase_AS"/>
</dbReference>
<dbReference type="RefSeq" id="XP_029118075.1">
    <property type="nucleotide sequence ID" value="XM_029262242.1"/>
</dbReference>
<dbReference type="InterPro" id="IPR000719">
    <property type="entry name" value="Prot_kinase_dom"/>
</dbReference>
<keyword evidence="5" id="KW-0732">Signal</keyword>
<keyword evidence="2" id="KW-0723">Serine/threonine-protein kinase</keyword>
<keyword evidence="4 12" id="KW-0812">Transmembrane</keyword>
<feature type="domain" description="Protein kinase" evidence="13">
    <location>
        <begin position="69"/>
        <end position="362"/>
    </location>
</feature>
<evidence type="ECO:0000259" key="13">
    <source>
        <dbReference type="PROSITE" id="PS50011"/>
    </source>
</evidence>
<dbReference type="InterPro" id="IPR045874">
    <property type="entry name" value="LRK10/LRL21-25-like"/>
</dbReference>
<evidence type="ECO:0000256" key="5">
    <source>
        <dbReference type="ARBA" id="ARBA00022729"/>
    </source>
</evidence>
<evidence type="ECO:0000256" key="3">
    <source>
        <dbReference type="ARBA" id="ARBA00022679"/>
    </source>
</evidence>
<gene>
    <name evidence="15" type="primary">LOC105036580</name>
</gene>
<proteinExistence type="predicted"/>
<dbReference type="AlphaFoldDB" id="A0A8N4ESD8"/>
<keyword evidence="10 12" id="KW-0472">Membrane</keyword>
<evidence type="ECO:0000313" key="15">
    <source>
        <dbReference type="RefSeq" id="XP_029118075.1"/>
    </source>
</evidence>
<dbReference type="PANTHER" id="PTHR27009">
    <property type="entry name" value="RUST RESISTANCE KINASE LR10-RELATED"/>
    <property type="match status" value="1"/>
</dbReference>
<dbReference type="FunFam" id="1.10.510.10:FF:000590">
    <property type="entry name" value="PR5-like receptor kinase"/>
    <property type="match status" value="1"/>
</dbReference>
<evidence type="ECO:0000256" key="10">
    <source>
        <dbReference type="ARBA" id="ARBA00023136"/>
    </source>
</evidence>
<evidence type="ECO:0000256" key="8">
    <source>
        <dbReference type="ARBA" id="ARBA00022840"/>
    </source>
</evidence>
<dbReference type="Gene3D" id="1.10.510.10">
    <property type="entry name" value="Transferase(Phosphotransferase) domain 1"/>
    <property type="match status" value="1"/>
</dbReference>
<dbReference type="Pfam" id="PF00069">
    <property type="entry name" value="Pkinase"/>
    <property type="match status" value="1"/>
</dbReference>
<keyword evidence="8" id="KW-0067">ATP-binding</keyword>
<dbReference type="InterPro" id="IPR011009">
    <property type="entry name" value="Kinase-like_dom_sf"/>
</dbReference>
<keyword evidence="11" id="KW-0325">Glycoprotein</keyword>
<evidence type="ECO:0000313" key="14">
    <source>
        <dbReference type="Proteomes" id="UP000504607"/>
    </source>
</evidence>
<dbReference type="SUPFAM" id="SSF56112">
    <property type="entry name" value="Protein kinase-like (PK-like)"/>
    <property type="match status" value="1"/>
</dbReference>
<comment type="subcellular location">
    <subcellularLocation>
        <location evidence="1">Membrane</location>
        <topology evidence="1">Single-pass type I membrane protein</topology>
    </subcellularLocation>
</comment>
<keyword evidence="14" id="KW-1185">Reference proteome</keyword>